<evidence type="ECO:0000256" key="2">
    <source>
        <dbReference type="SAM" id="MobiDB-lite"/>
    </source>
</evidence>
<dbReference type="InterPro" id="IPR027267">
    <property type="entry name" value="AH/BAR_dom_sf"/>
</dbReference>
<dbReference type="Gene3D" id="1.20.1270.60">
    <property type="entry name" value="Arfaptin homology (AH) domain/BAR domain"/>
    <property type="match status" value="1"/>
</dbReference>
<protein>
    <recommendedName>
        <fullName evidence="5">Protein FAM92A</fullName>
    </recommendedName>
</protein>
<name>A0ABN8LNI4_9CNID</name>
<feature type="compositionally biased region" description="Polar residues" evidence="2">
    <location>
        <begin position="1"/>
        <end position="15"/>
    </location>
</feature>
<evidence type="ECO:0000313" key="3">
    <source>
        <dbReference type="EMBL" id="CAH3018626.1"/>
    </source>
</evidence>
<proteinExistence type="predicted"/>
<dbReference type="Pfam" id="PF06730">
    <property type="entry name" value="FAM92"/>
    <property type="match status" value="2"/>
</dbReference>
<accession>A0ABN8LNI4</accession>
<feature type="region of interest" description="Disordered" evidence="2">
    <location>
        <begin position="1"/>
        <end position="21"/>
    </location>
</feature>
<feature type="region of interest" description="Disordered" evidence="2">
    <location>
        <begin position="283"/>
        <end position="319"/>
    </location>
</feature>
<sequence length="319" mass="35994">MKKSSSNLSASTPSEIRSETKARDHELKVITERINLAERHFNTLLKDFAALSTGLVSLQEKGMKLSKSVDLYSDEEYPSMKASLAGVSENIASLQDFLGAQAEFVHAKVSPPLSLNATNCKHAREYVKELNATREKEILKRKALDKVKTKEPRNKGKIISLHNAINLKAKKLIIILLLMFNPFKLEQDLQKLTVDANRARQTLEEQMIEFERKKMEDIKTVFSNFFHGQMYFHAKALELYTTAIQNLVSMDEEQDIEAFQNDLHSAHHPTRLDVVRDGSQTSLNRFSSQGSLGSQMSLSKTGRSDRGADGDDDDTSDFE</sequence>
<feature type="coiled-coil region" evidence="1">
    <location>
        <begin position="189"/>
        <end position="216"/>
    </location>
</feature>
<evidence type="ECO:0000256" key="1">
    <source>
        <dbReference type="SAM" id="Coils"/>
    </source>
</evidence>
<feature type="compositionally biased region" description="Acidic residues" evidence="2">
    <location>
        <begin position="310"/>
        <end position="319"/>
    </location>
</feature>
<dbReference type="Proteomes" id="UP001159427">
    <property type="component" value="Unassembled WGS sequence"/>
</dbReference>
<evidence type="ECO:0000313" key="4">
    <source>
        <dbReference type="Proteomes" id="UP001159427"/>
    </source>
</evidence>
<evidence type="ECO:0008006" key="5">
    <source>
        <dbReference type="Google" id="ProtNLM"/>
    </source>
</evidence>
<comment type="caution">
    <text evidence="3">The sequence shown here is derived from an EMBL/GenBank/DDBJ whole genome shotgun (WGS) entry which is preliminary data.</text>
</comment>
<keyword evidence="1" id="KW-0175">Coiled coil</keyword>
<dbReference type="PANTHER" id="PTHR21223">
    <property type="entry name" value="CBY1-INTERACTING BAR DOMAIN-CONTAINING PROTEIN HOMOLOG"/>
    <property type="match status" value="1"/>
</dbReference>
<gene>
    <name evidence="3" type="ORF">PEVE_00044097</name>
</gene>
<keyword evidence="4" id="KW-1185">Reference proteome</keyword>
<feature type="compositionally biased region" description="Low complexity" evidence="2">
    <location>
        <begin position="287"/>
        <end position="301"/>
    </location>
</feature>
<dbReference type="SUPFAM" id="SSF103657">
    <property type="entry name" value="BAR/IMD domain-like"/>
    <property type="match status" value="1"/>
</dbReference>
<organism evidence="3 4">
    <name type="scientific">Porites evermanni</name>
    <dbReference type="NCBI Taxonomy" id="104178"/>
    <lineage>
        <taxon>Eukaryota</taxon>
        <taxon>Metazoa</taxon>
        <taxon>Cnidaria</taxon>
        <taxon>Anthozoa</taxon>
        <taxon>Hexacorallia</taxon>
        <taxon>Scleractinia</taxon>
        <taxon>Fungiina</taxon>
        <taxon>Poritidae</taxon>
        <taxon>Porites</taxon>
    </lineage>
</organism>
<reference evidence="3 4" key="1">
    <citation type="submission" date="2022-05" db="EMBL/GenBank/DDBJ databases">
        <authorList>
            <consortium name="Genoscope - CEA"/>
            <person name="William W."/>
        </authorList>
    </citation>
    <scope>NUCLEOTIDE SEQUENCE [LARGE SCALE GENOMIC DNA]</scope>
</reference>
<dbReference type="EMBL" id="CALNXI010000092">
    <property type="protein sequence ID" value="CAH3018626.1"/>
    <property type="molecule type" value="Genomic_DNA"/>
</dbReference>
<dbReference type="PANTHER" id="PTHR21223:SF2">
    <property type="entry name" value="CBY1-INTERACTING BAR DOMAIN-CONTAINING PROTEIN HOMOLOG"/>
    <property type="match status" value="1"/>
</dbReference>
<dbReference type="InterPro" id="IPR009602">
    <property type="entry name" value="CBAR/FAM92"/>
</dbReference>